<accession>A0ABQ3IFN8</accession>
<dbReference type="PANTHER" id="PTHR43669">
    <property type="entry name" value="5-KETO-D-GLUCONATE 5-REDUCTASE"/>
    <property type="match status" value="1"/>
</dbReference>
<dbReference type="Gene3D" id="3.40.50.720">
    <property type="entry name" value="NAD(P)-binding Rossmann-like Domain"/>
    <property type="match status" value="1"/>
</dbReference>
<evidence type="ECO:0000256" key="1">
    <source>
        <dbReference type="ARBA" id="ARBA00006484"/>
    </source>
</evidence>
<dbReference type="RefSeq" id="WP_191242986.1">
    <property type="nucleotide sequence ID" value="NZ_BNAU01000001.1"/>
</dbReference>
<evidence type="ECO:0000256" key="2">
    <source>
        <dbReference type="ARBA" id="ARBA00023002"/>
    </source>
</evidence>
<dbReference type="SUPFAM" id="SSF51735">
    <property type="entry name" value="NAD(P)-binding Rossmann-fold domains"/>
    <property type="match status" value="1"/>
</dbReference>
<reference evidence="4" key="1">
    <citation type="journal article" date="2019" name="Int. J. Syst. Evol. Microbiol.">
        <title>The Global Catalogue of Microorganisms (GCM) 10K type strain sequencing project: providing services to taxonomists for standard genome sequencing and annotation.</title>
        <authorList>
            <consortium name="The Broad Institute Genomics Platform"/>
            <consortium name="The Broad Institute Genome Sequencing Center for Infectious Disease"/>
            <person name="Wu L."/>
            <person name="Ma J."/>
        </authorList>
    </citation>
    <scope>NUCLEOTIDE SEQUENCE [LARGE SCALE GENOMIC DNA]</scope>
    <source>
        <strain evidence="4">CGMCC 4.7677</strain>
    </source>
</reference>
<evidence type="ECO:0000313" key="3">
    <source>
        <dbReference type="EMBL" id="GHE79448.1"/>
    </source>
</evidence>
<dbReference type="PANTHER" id="PTHR43669:SF3">
    <property type="entry name" value="ALCOHOL DEHYDROGENASE, PUTATIVE (AFU_ORTHOLOGUE AFUA_3G03445)-RELATED"/>
    <property type="match status" value="1"/>
</dbReference>
<dbReference type="Pfam" id="PF00106">
    <property type="entry name" value="adh_short"/>
    <property type="match status" value="1"/>
</dbReference>
<proteinExistence type="inferred from homology"/>
<organism evidence="3 4">
    <name type="scientific">Amycolatopsis deserti</name>
    <dbReference type="NCBI Taxonomy" id="185696"/>
    <lineage>
        <taxon>Bacteria</taxon>
        <taxon>Bacillati</taxon>
        <taxon>Actinomycetota</taxon>
        <taxon>Actinomycetes</taxon>
        <taxon>Pseudonocardiales</taxon>
        <taxon>Pseudonocardiaceae</taxon>
        <taxon>Amycolatopsis</taxon>
    </lineage>
</organism>
<comment type="similarity">
    <text evidence="1">Belongs to the short-chain dehydrogenases/reductases (SDR) family.</text>
</comment>
<keyword evidence="2" id="KW-0560">Oxidoreductase</keyword>
<dbReference type="InterPro" id="IPR002347">
    <property type="entry name" value="SDR_fam"/>
</dbReference>
<protein>
    <submittedName>
        <fullName evidence="3">Uncharacterized protein</fullName>
    </submittedName>
</protein>
<evidence type="ECO:0000313" key="4">
    <source>
        <dbReference type="Proteomes" id="UP000605897"/>
    </source>
</evidence>
<name>A0ABQ3IFN8_9PSEU</name>
<dbReference type="InterPro" id="IPR036291">
    <property type="entry name" value="NAD(P)-bd_dom_sf"/>
</dbReference>
<dbReference type="EMBL" id="BNAU01000001">
    <property type="protein sequence ID" value="GHE79448.1"/>
    <property type="molecule type" value="Genomic_DNA"/>
</dbReference>
<sequence>MDWPAGETAFVTGAASGIGLGIARALLGAGVKVALAGIDHRRLAEVAEDLAGAGGAVMAVPLDVSDPGSWTRAADRAEDALGPVSILCNSAGVTGSGPGGETSLDAWRWLHRLTVETQFLGVATFLARFSSRGGRAHIVTTAGRAPLAGVDDCAAAPNLAGVRFALALRHEVAGTGIGFSVLCPGSADDPDHVGEQVLRAMRERQTFVLGPPPPHGWEQAAAECASGAWAELVDGLLVSGARRI</sequence>
<dbReference type="Proteomes" id="UP000605897">
    <property type="component" value="Unassembled WGS sequence"/>
</dbReference>
<dbReference type="CDD" id="cd05233">
    <property type="entry name" value="SDR_c"/>
    <property type="match status" value="1"/>
</dbReference>
<keyword evidence="4" id="KW-1185">Reference proteome</keyword>
<comment type="caution">
    <text evidence="3">The sequence shown here is derived from an EMBL/GenBank/DDBJ whole genome shotgun (WGS) entry which is preliminary data.</text>
</comment>
<gene>
    <name evidence="3" type="ORF">GCM10017786_06650</name>
</gene>
<dbReference type="PRINTS" id="PR00081">
    <property type="entry name" value="GDHRDH"/>
</dbReference>